<keyword evidence="3" id="KW-1185">Reference proteome</keyword>
<accession>A0AAE0KUC0</accession>
<reference evidence="2 3" key="1">
    <citation type="journal article" date="2015" name="Genome Biol. Evol.">
        <title>Comparative Genomics of a Bacterivorous Green Alga Reveals Evolutionary Causalities and Consequences of Phago-Mixotrophic Mode of Nutrition.</title>
        <authorList>
            <person name="Burns J.A."/>
            <person name="Paasch A."/>
            <person name="Narechania A."/>
            <person name="Kim E."/>
        </authorList>
    </citation>
    <scope>NUCLEOTIDE SEQUENCE [LARGE SCALE GENOMIC DNA]</scope>
    <source>
        <strain evidence="2 3">PLY_AMNH</strain>
    </source>
</reference>
<proteinExistence type="predicted"/>
<dbReference type="AlphaFoldDB" id="A0AAE0KUC0"/>
<evidence type="ECO:0000256" key="1">
    <source>
        <dbReference type="SAM" id="MobiDB-lite"/>
    </source>
</evidence>
<evidence type="ECO:0000313" key="2">
    <source>
        <dbReference type="EMBL" id="KAK3260810.1"/>
    </source>
</evidence>
<sequence>MLSVFRQRADLCTVHTAAECTVFAFRAFQSSAAKGLDNFSFTTNDCLKASRLGFSNTSEHSCKSNPNRTCGGTISINVIQDPDPPVVHHFISGSCQDDQSYVDINGRPCSHWAEHPEHCYTGRPGYMPKDLEDVLHKCQKACGVCVASSSGMQEIVMEALDPDGELDTTFRIHTITGRGTAYQILPNASVGEIIHPPATIHFVRMRNVLSVGNILYESEELGEAGEVTQAVGHFLFMPDPGTSGDLFVTFAAEDRHGLTSGVHNITAGYGGPQQVSAAKTQSPPNDRGASGSKRGAMPLARIAEPAQ</sequence>
<gene>
    <name evidence="2" type="ORF">CYMTET_30253</name>
</gene>
<feature type="compositionally biased region" description="Polar residues" evidence="1">
    <location>
        <begin position="273"/>
        <end position="284"/>
    </location>
</feature>
<dbReference type="EMBL" id="LGRX02017410">
    <property type="protein sequence ID" value="KAK3260810.1"/>
    <property type="molecule type" value="Genomic_DNA"/>
</dbReference>
<evidence type="ECO:0000313" key="3">
    <source>
        <dbReference type="Proteomes" id="UP001190700"/>
    </source>
</evidence>
<name>A0AAE0KUC0_9CHLO</name>
<comment type="caution">
    <text evidence="2">The sequence shown here is derived from an EMBL/GenBank/DDBJ whole genome shotgun (WGS) entry which is preliminary data.</text>
</comment>
<organism evidence="2 3">
    <name type="scientific">Cymbomonas tetramitiformis</name>
    <dbReference type="NCBI Taxonomy" id="36881"/>
    <lineage>
        <taxon>Eukaryota</taxon>
        <taxon>Viridiplantae</taxon>
        <taxon>Chlorophyta</taxon>
        <taxon>Pyramimonadophyceae</taxon>
        <taxon>Pyramimonadales</taxon>
        <taxon>Pyramimonadaceae</taxon>
        <taxon>Cymbomonas</taxon>
    </lineage>
</organism>
<feature type="region of interest" description="Disordered" evidence="1">
    <location>
        <begin position="269"/>
        <end position="307"/>
    </location>
</feature>
<dbReference type="Proteomes" id="UP001190700">
    <property type="component" value="Unassembled WGS sequence"/>
</dbReference>
<protein>
    <submittedName>
        <fullName evidence="2">Uncharacterized protein</fullName>
    </submittedName>
</protein>